<feature type="compositionally biased region" description="Polar residues" evidence="5">
    <location>
        <begin position="1669"/>
        <end position="1691"/>
    </location>
</feature>
<evidence type="ECO:0000256" key="4">
    <source>
        <dbReference type="PROSITE-ProRule" id="PRU00259"/>
    </source>
</evidence>
<feature type="compositionally biased region" description="Basic and acidic residues" evidence="5">
    <location>
        <begin position="1656"/>
        <end position="1668"/>
    </location>
</feature>
<dbReference type="PANTHER" id="PTHR12607">
    <property type="entry name" value="ADENOMATOUS POLYPOSIS COLI PROTEIN FAMILY"/>
    <property type="match status" value="1"/>
</dbReference>
<feature type="compositionally biased region" description="Polar residues" evidence="5">
    <location>
        <begin position="1224"/>
        <end position="1238"/>
    </location>
</feature>
<dbReference type="InterPro" id="IPR011989">
    <property type="entry name" value="ARM-like"/>
</dbReference>
<feature type="region of interest" description="Disordered" evidence="5">
    <location>
        <begin position="1032"/>
        <end position="1079"/>
    </location>
</feature>
<feature type="region of interest" description="Disordered" evidence="5">
    <location>
        <begin position="1655"/>
        <end position="1691"/>
    </location>
</feature>
<comment type="similarity">
    <text evidence="1">Belongs to the adenomatous polyposis coli (APC) family.</text>
</comment>
<feature type="compositionally biased region" description="Low complexity" evidence="5">
    <location>
        <begin position="1246"/>
        <end position="1257"/>
    </location>
</feature>
<gene>
    <name evidence="6" type="ORF">ABEB36_012512</name>
</gene>
<dbReference type="SUPFAM" id="SSF48371">
    <property type="entry name" value="ARM repeat"/>
    <property type="match status" value="2"/>
</dbReference>
<feature type="repeat" description="ARM" evidence="4">
    <location>
        <begin position="485"/>
        <end position="517"/>
    </location>
</feature>
<dbReference type="PANTHER" id="PTHR12607:SF12">
    <property type="entry name" value="APC-LIKE, ISOFORM A-RELATED"/>
    <property type="match status" value="1"/>
</dbReference>
<dbReference type="InterPro" id="IPR041257">
    <property type="entry name" value="APC_rep"/>
</dbReference>
<dbReference type="FunFam" id="1.25.10.10:FF:000305">
    <property type="entry name" value="Adenomatous polyposis coli"/>
    <property type="match status" value="1"/>
</dbReference>
<feature type="compositionally biased region" description="Polar residues" evidence="5">
    <location>
        <begin position="2346"/>
        <end position="2355"/>
    </location>
</feature>
<dbReference type="InterPro" id="IPR021133">
    <property type="entry name" value="HEAT_type_2"/>
</dbReference>
<feature type="compositionally biased region" description="Low complexity" evidence="5">
    <location>
        <begin position="2411"/>
        <end position="2422"/>
    </location>
</feature>
<evidence type="ECO:0000256" key="5">
    <source>
        <dbReference type="SAM" id="MobiDB-lite"/>
    </source>
</evidence>
<evidence type="ECO:0000313" key="7">
    <source>
        <dbReference type="Proteomes" id="UP001566132"/>
    </source>
</evidence>
<feature type="compositionally biased region" description="Polar residues" evidence="5">
    <location>
        <begin position="129"/>
        <end position="154"/>
    </location>
</feature>
<dbReference type="GO" id="GO:0071944">
    <property type="term" value="C:cell periphery"/>
    <property type="evidence" value="ECO:0007669"/>
    <property type="project" value="UniProtKB-ARBA"/>
</dbReference>
<feature type="repeat" description="HEAT" evidence="3">
    <location>
        <begin position="239"/>
        <end position="278"/>
    </location>
</feature>
<organism evidence="6 7">
    <name type="scientific">Hypothenemus hampei</name>
    <name type="common">Coffee berry borer</name>
    <dbReference type="NCBI Taxonomy" id="57062"/>
    <lineage>
        <taxon>Eukaryota</taxon>
        <taxon>Metazoa</taxon>
        <taxon>Ecdysozoa</taxon>
        <taxon>Arthropoda</taxon>
        <taxon>Hexapoda</taxon>
        <taxon>Insecta</taxon>
        <taxon>Pterygota</taxon>
        <taxon>Neoptera</taxon>
        <taxon>Endopterygota</taxon>
        <taxon>Coleoptera</taxon>
        <taxon>Polyphaga</taxon>
        <taxon>Cucujiformia</taxon>
        <taxon>Curculionidae</taxon>
        <taxon>Scolytinae</taxon>
        <taxon>Hypothenemus</taxon>
    </lineage>
</organism>
<dbReference type="PROSITE" id="PS50077">
    <property type="entry name" value="HEAT_REPEAT"/>
    <property type="match status" value="1"/>
</dbReference>
<keyword evidence="7" id="KW-1185">Reference proteome</keyword>
<dbReference type="EMBL" id="JBDJPC010000009">
    <property type="protein sequence ID" value="KAL1492005.1"/>
    <property type="molecule type" value="Genomic_DNA"/>
</dbReference>
<protein>
    <recommendedName>
        <fullName evidence="8">Adenomatous polyposis coli protein</fullName>
    </recommendedName>
</protein>
<accession>A0ABD1EBQ7</accession>
<feature type="compositionally biased region" description="Polar residues" evidence="5">
    <location>
        <begin position="1384"/>
        <end position="1402"/>
    </location>
</feature>
<evidence type="ECO:0000313" key="6">
    <source>
        <dbReference type="EMBL" id="KAL1492005.1"/>
    </source>
</evidence>
<dbReference type="GO" id="GO:0016055">
    <property type="term" value="P:Wnt signaling pathway"/>
    <property type="evidence" value="ECO:0007669"/>
    <property type="project" value="UniProtKB-KW"/>
</dbReference>
<feature type="compositionally biased region" description="Polar residues" evidence="5">
    <location>
        <begin position="61"/>
        <end position="74"/>
    </location>
</feature>
<reference evidence="6 7" key="1">
    <citation type="submission" date="2024-05" db="EMBL/GenBank/DDBJ databases">
        <title>Genetic variation in Jamaican populations of the coffee berry borer (Hypothenemus hampei).</title>
        <authorList>
            <person name="Errbii M."/>
            <person name="Myrie A."/>
        </authorList>
    </citation>
    <scope>NUCLEOTIDE SEQUENCE [LARGE SCALE GENOMIC DNA]</scope>
    <source>
        <strain evidence="6">JA-Hopewell-2020-01-JO</strain>
        <tissue evidence="6">Whole body</tissue>
    </source>
</reference>
<feature type="compositionally biased region" description="Polar residues" evidence="5">
    <location>
        <begin position="2381"/>
        <end position="2392"/>
    </location>
</feature>
<dbReference type="Gene3D" id="1.25.10.10">
    <property type="entry name" value="Leucine-rich Repeat Variant"/>
    <property type="match status" value="1"/>
</dbReference>
<evidence type="ECO:0000256" key="3">
    <source>
        <dbReference type="PROSITE-ProRule" id="PRU00103"/>
    </source>
</evidence>
<dbReference type="Pfam" id="PF05972">
    <property type="entry name" value="APC_15aa"/>
    <property type="match status" value="1"/>
</dbReference>
<feature type="compositionally biased region" description="Polar residues" evidence="5">
    <location>
        <begin position="2083"/>
        <end position="2092"/>
    </location>
</feature>
<feature type="region of interest" description="Disordered" evidence="5">
    <location>
        <begin position="2465"/>
        <end position="2485"/>
    </location>
</feature>
<dbReference type="InterPro" id="IPR026818">
    <property type="entry name" value="Apc_fam"/>
</dbReference>
<feature type="repeat" description="ARM" evidence="4">
    <location>
        <begin position="238"/>
        <end position="274"/>
    </location>
</feature>
<feature type="region of interest" description="Disordered" evidence="5">
    <location>
        <begin position="1940"/>
        <end position="1963"/>
    </location>
</feature>
<comment type="caution">
    <text evidence="6">The sequence shown here is derived from an EMBL/GenBank/DDBJ whole genome shotgun (WGS) entry which is preliminary data.</text>
</comment>
<dbReference type="InterPro" id="IPR009240">
    <property type="entry name" value="APC_15aa_rpt"/>
</dbReference>
<sequence length="2485" mass="274004">MSLPVSHYEALLVEVQGLRRKAQRVQQLARPFIEPNSQHLQNDIPLDYTMESLLLNRGQDRSNSPNYDHASSNSDQDHTVLSEDEFRFGLTKSSRSSGQMSVSSEPVSGRKTGQTHTDSLYHGAWPNVKKTNMWNSEPTSLGESGTNGAKRQDLSSNSAYHHDVSSVMSFASSSGGVPIDQVLCPSEQKWSTQQLEAKMDVVNSLLSMLGSQEHVDMGETLLALSSCPESCLAMRQSGCIPLLVQLVQSDKDSETRRKAAQALHNLVNSQTDEKIRKRETRILKLLEDVRRYMECIKYDLEYHLDSADSTQLQSGDKHPVQTVAHIMKLSFDEGHRQAICQLGGIHAIATLVQIEHSIHASSMREGHCILMRRYACMALTNLTFGDSGNKTLLCSFKEFMRALVMQLQSPSDELRQVTGSVLRNLSWRADSTSKEILRDVGCVSGLMKAAMLQNKENTLKSILSALWNLSAHCTENKSEICGVEGGLGFLVDMLTYKTPSKSLAIIENAGGILRNISSQIAVRDDYREILRKHKCLHILLDQLKSPSLTVVSNACGTLWNLSAKNAQDQEALWEMGAPTMLRSLNHSKHKMIAMGSSAALKNLLSCRPQQFLTQKLDSTAMALNLPQLPTLGARKQKALLQDLDTNLSETYENIDKDSPVKSNTENATNFFNSKSRNSPDGLTNAFASLNLNEPCTSYVTDLRFKSSIAQNYGGSSLPYVPQPIRHTNPASYLPVRTKYSDHSYEDDMPEQPIDYSRKYLETTGEIPRKMVASPEISGENKDSKYDIGYTETDLDQPTDYSLRYAEDDSDSDICDKMTKQEYVQPDTVKTYCTEGTPYETPFVFSNATSMSDLRNVGNEKSEIDNDALKNKETKDVKETKNIIDEKDRCSTEDISEMENVSRKPEKSQFSSGMMSPEKPVNYCEEGTPGYFSRVSSFGSGLDSLPANETVIKKVVECEAPPIPKGHREKGSGSKTPNEVKVVKFEQVVNYAEETPLMFSRSSSLASLDSVEQHSIHDDRSSIVSDFSRLTSGVVSPSELPDSPTQTVPSSPRPKQKVHDFPPSTSKQAGSSLRSKVPPKLSVFEDRVTKFKEESTPMQFSTATSLSSLTIDDHDGDDNRTEKTLEITNREKEVDEKKDSEKEKDLSGSDGSDDEDILAACISDGMQSNISIPTASSTPTKLPISTFKYQSGIPMIRRPLRFNHEASFAPKTYCTEDTPAELSRAGSNSNLSTLSIPNDNKSKLGGADTSSDDSSNLSADNENILEECIQLAMPKPKNVTAEHIEMPPPKSKQPLKTSKIDDRGKVIYSKEHRNNQQRESSLPPYLSIRDEVASYQVEDSPYPYSLRSSLSDLTVDGSVAGLKLFDPPKINHVHAGPSNVKKSTEMGNSNRPTQEAQQLNRRGSFSSLSSLASNEGDRALLEECIYSGMPTDKRDEELLNECIQAGMPSNRNDNPNHPLESAIRQAPNTLRSKDDVKLNQDVGKQSKNVNVASVAGSTAAARSPQTNMLRPEMSNTVAGVKESPARESSDSVSPDCCFVQDTTVEEAQKGSQGDAKIGTLSATNDILLLDRFSHSDENFLTDQTKSGSSKSVSQFLEGSFENDFTYSNSDNNLDNVFSKRCEESGILVDNRMLDPDAMIESLDRFTAELVSQASSHLNKDKSSHHDNKTKLSNNDDSTWNEDSGSHNDITFPSMSGSVPNVITFDEDVSQVDVVDGIDNQDEGIGNDFSSINTSTMTESTLIAIEASKMVDVLKKQEAEMVRSIVSDLDSMRPPSQLGSLTNSIEKPMVPRSPRLISRKKSLPGSLLVKRALSNSLNQSSSLESLENLNPPSEMLQLIDMDTSITSVASLPREKEMPHPIFNVKQQFGPSELSADLELVNPPSIFNDITDMCNSLADVASEAIGTETSLFEDCVTHLVDDTLAMDTAEFSDANSITPIQTDVSSAENTPKRSAKTLSKSMMTKQRRNMARDRYKTYVVAAEKVMQESLELETKEKDEDISLISENYKTANSLLDCSAHGPLTYIVTDEKLTPKDRRKLDNSRFETQIICESILTEAKSSPTRNKLSIRQNFMQKRLENKDRFKTQTLNESSFGSPELPSDSPSSDIHSLVEQEANLVLKTLRDSKLIHDELLDSETLSLVSNDEDSDKTFGSPINSRTYHRNAKKLKEVETPKNNDFENIMTSAKPKIVKPQEETIKLDEEAESPKAIRGRRKPLYSKTNIVNKVSAKTVKPAKSVAPSSLVKNVTATIKGTSLKNVANKPAPNTRPPVASQVKSSGYGYNKSPKHSAKSTPPLERQGTFTKDDSSSSSSPKQTQAKPAVPSKIPSFARQIARAVTSKIPTAAIAESRSNTTNKSLSADRTKNGAKIYNRSTSADSRESPKKIQSSSSTQSLKNESKGALKKSGIPSSAQRSNSNVSIGSNGSAKKQVTSKIASLWKKVEESKAKQQPVSDKRVWIQSEKDTPTLIRRGTFEQKAENGMIAGDEEF</sequence>
<dbReference type="PROSITE" id="PS50176">
    <property type="entry name" value="ARM_REPEAT"/>
    <property type="match status" value="2"/>
</dbReference>
<evidence type="ECO:0000256" key="1">
    <source>
        <dbReference type="ARBA" id="ARBA00009051"/>
    </source>
</evidence>
<feature type="region of interest" description="Disordered" evidence="5">
    <location>
        <begin position="2078"/>
        <end position="2104"/>
    </location>
</feature>
<feature type="compositionally biased region" description="Low complexity" evidence="5">
    <location>
        <begin position="93"/>
        <end position="104"/>
    </location>
</feature>
<proteinExistence type="inferred from homology"/>
<feature type="compositionally biased region" description="Polar residues" evidence="5">
    <location>
        <begin position="1062"/>
        <end position="1073"/>
    </location>
</feature>
<feature type="region of interest" description="Disordered" evidence="5">
    <location>
        <begin position="58"/>
        <end position="154"/>
    </location>
</feature>
<feature type="compositionally biased region" description="Basic and acidic residues" evidence="5">
    <location>
        <begin position="75"/>
        <end position="87"/>
    </location>
</feature>
<name>A0ABD1EBQ7_HYPHA</name>
<dbReference type="InterPro" id="IPR016024">
    <property type="entry name" value="ARM-type_fold"/>
</dbReference>
<dbReference type="Pfam" id="PF18797">
    <property type="entry name" value="APC_rep"/>
    <property type="match status" value="1"/>
</dbReference>
<feature type="region of interest" description="Disordered" evidence="5">
    <location>
        <begin position="2255"/>
        <end position="2324"/>
    </location>
</feature>
<feature type="region of interest" description="Disordered" evidence="5">
    <location>
        <begin position="1369"/>
        <end position="1411"/>
    </location>
</feature>
<keyword evidence="2" id="KW-0879">Wnt signaling pathway</keyword>
<evidence type="ECO:0000256" key="2">
    <source>
        <dbReference type="ARBA" id="ARBA00022687"/>
    </source>
</evidence>
<feature type="region of interest" description="Disordered" evidence="5">
    <location>
        <begin position="2338"/>
        <end position="2431"/>
    </location>
</feature>
<dbReference type="GO" id="GO:0005737">
    <property type="term" value="C:cytoplasm"/>
    <property type="evidence" value="ECO:0007669"/>
    <property type="project" value="UniProtKB-ARBA"/>
</dbReference>
<dbReference type="SMART" id="SM00185">
    <property type="entry name" value="ARM"/>
    <property type="match status" value="6"/>
</dbReference>
<dbReference type="Proteomes" id="UP001566132">
    <property type="component" value="Unassembled WGS sequence"/>
</dbReference>
<feature type="region of interest" description="Disordered" evidence="5">
    <location>
        <begin position="1219"/>
        <end position="1257"/>
    </location>
</feature>
<feature type="region of interest" description="Disordered" evidence="5">
    <location>
        <begin position="892"/>
        <end position="917"/>
    </location>
</feature>
<dbReference type="Pfam" id="PF00514">
    <property type="entry name" value="Arm"/>
    <property type="match status" value="2"/>
</dbReference>
<dbReference type="Pfam" id="PF05923">
    <property type="entry name" value="APC_r"/>
    <property type="match status" value="5"/>
</dbReference>
<dbReference type="InterPro" id="IPR009223">
    <property type="entry name" value="APC_rpt"/>
</dbReference>
<evidence type="ECO:0008006" key="8">
    <source>
        <dbReference type="Google" id="ProtNLM"/>
    </source>
</evidence>
<feature type="compositionally biased region" description="Polar residues" evidence="5">
    <location>
        <begin position="1095"/>
        <end position="1109"/>
    </location>
</feature>
<feature type="compositionally biased region" description="Basic and acidic residues" evidence="5">
    <location>
        <begin position="1110"/>
        <end position="1146"/>
    </location>
</feature>
<dbReference type="InterPro" id="IPR000225">
    <property type="entry name" value="Armadillo"/>
</dbReference>
<feature type="region of interest" description="Disordered" evidence="5">
    <location>
        <begin position="1093"/>
        <end position="1155"/>
    </location>
</feature>